<protein>
    <submittedName>
        <fullName evidence="2">Uncharacterized protein</fullName>
    </submittedName>
</protein>
<dbReference type="Proteomes" id="UP001175228">
    <property type="component" value="Unassembled WGS sequence"/>
</dbReference>
<proteinExistence type="predicted"/>
<organism evidence="2 3">
    <name type="scientific">Armillaria luteobubalina</name>
    <dbReference type="NCBI Taxonomy" id="153913"/>
    <lineage>
        <taxon>Eukaryota</taxon>
        <taxon>Fungi</taxon>
        <taxon>Dikarya</taxon>
        <taxon>Basidiomycota</taxon>
        <taxon>Agaricomycotina</taxon>
        <taxon>Agaricomycetes</taxon>
        <taxon>Agaricomycetidae</taxon>
        <taxon>Agaricales</taxon>
        <taxon>Marasmiineae</taxon>
        <taxon>Physalacriaceae</taxon>
        <taxon>Armillaria</taxon>
    </lineage>
</organism>
<keyword evidence="1" id="KW-1133">Transmembrane helix</keyword>
<keyword evidence="3" id="KW-1185">Reference proteome</keyword>
<keyword evidence="1" id="KW-0812">Transmembrane</keyword>
<reference evidence="2" key="1">
    <citation type="submission" date="2023-06" db="EMBL/GenBank/DDBJ databases">
        <authorList>
            <consortium name="Lawrence Berkeley National Laboratory"/>
            <person name="Ahrendt S."/>
            <person name="Sahu N."/>
            <person name="Indic B."/>
            <person name="Wong-Bajracharya J."/>
            <person name="Merenyi Z."/>
            <person name="Ke H.-M."/>
            <person name="Monk M."/>
            <person name="Kocsube S."/>
            <person name="Drula E."/>
            <person name="Lipzen A."/>
            <person name="Balint B."/>
            <person name="Henrissat B."/>
            <person name="Andreopoulos B."/>
            <person name="Martin F.M."/>
            <person name="Harder C.B."/>
            <person name="Rigling D."/>
            <person name="Ford K.L."/>
            <person name="Foster G.D."/>
            <person name="Pangilinan J."/>
            <person name="Papanicolaou A."/>
            <person name="Barry K."/>
            <person name="LaButti K."/>
            <person name="Viragh M."/>
            <person name="Koriabine M."/>
            <person name="Yan M."/>
            <person name="Riley R."/>
            <person name="Champramary S."/>
            <person name="Plett K.L."/>
            <person name="Tsai I.J."/>
            <person name="Slot J."/>
            <person name="Sipos G."/>
            <person name="Plett J."/>
            <person name="Nagy L.G."/>
            <person name="Grigoriev I.V."/>
        </authorList>
    </citation>
    <scope>NUCLEOTIDE SEQUENCE</scope>
    <source>
        <strain evidence="2">HWK02</strain>
    </source>
</reference>
<dbReference type="AlphaFoldDB" id="A0AA39PZD2"/>
<comment type="caution">
    <text evidence="2">The sequence shown here is derived from an EMBL/GenBank/DDBJ whole genome shotgun (WGS) entry which is preliminary data.</text>
</comment>
<gene>
    <name evidence="2" type="ORF">EDD18DRAFT_461180</name>
</gene>
<accession>A0AA39PZD2</accession>
<keyword evidence="1" id="KW-0472">Membrane</keyword>
<feature type="transmembrane region" description="Helical" evidence="1">
    <location>
        <begin position="274"/>
        <end position="290"/>
    </location>
</feature>
<feature type="transmembrane region" description="Helical" evidence="1">
    <location>
        <begin position="302"/>
        <end position="328"/>
    </location>
</feature>
<dbReference type="Pfam" id="PF14494">
    <property type="entry name" value="DUF4436"/>
    <property type="match status" value="1"/>
</dbReference>
<dbReference type="EMBL" id="JAUEPU010000029">
    <property type="protein sequence ID" value="KAK0492531.1"/>
    <property type="molecule type" value="Genomic_DNA"/>
</dbReference>
<evidence type="ECO:0000256" key="1">
    <source>
        <dbReference type="SAM" id="Phobius"/>
    </source>
</evidence>
<sequence length="394" mass="42805">MSTMSPPTTKKIRRCFFVSLAFVTIVPLTCIVLGVTLHPKEFQYIPQDLSLNRTIYLHADLISADVKQGSMLLEWTVMGDSCASCTDAGCTVEGCPDVNIYFDSNSLHSDSGNNGPADNNRPENPTFVWNATAGYNDNLANIASFQTELAVTPPLSVDYSQKHLVRHTRSSEVYYPFDRYLAVIFGYAEDASSNATVSLYLDSTSGLAVGLKISADLSQDSNPDIVSVVVTLQRGTLVIWYCLVITMTFWLVTLTICLLMIMTIGFGFQQRNEIVVVPVGTVFAFTQLRSSMPGAPDGFGDILDFVGVLPCLVLLSISAVTMVGIYLFTDPSKDSRQKLTWSALVEAISRPRISPVARLETKDASAVSYSMLPLSTAENASPGDLSSAYSSKGL</sequence>
<evidence type="ECO:0000313" key="2">
    <source>
        <dbReference type="EMBL" id="KAK0492531.1"/>
    </source>
</evidence>
<dbReference type="InterPro" id="IPR027948">
    <property type="entry name" value="DUF4436"/>
</dbReference>
<feature type="transmembrane region" description="Helical" evidence="1">
    <location>
        <begin position="238"/>
        <end position="262"/>
    </location>
</feature>
<evidence type="ECO:0000313" key="3">
    <source>
        <dbReference type="Proteomes" id="UP001175228"/>
    </source>
</evidence>
<name>A0AA39PZD2_9AGAR</name>